<dbReference type="SUPFAM" id="SSF49899">
    <property type="entry name" value="Concanavalin A-like lectins/glucanases"/>
    <property type="match status" value="1"/>
</dbReference>
<organism evidence="3 4">
    <name type="scientific">Cordyceps militaris</name>
    <name type="common">Caterpillar fungus</name>
    <name type="synonym">Clavaria militaris</name>
    <dbReference type="NCBI Taxonomy" id="73501"/>
    <lineage>
        <taxon>Eukaryota</taxon>
        <taxon>Fungi</taxon>
        <taxon>Dikarya</taxon>
        <taxon>Ascomycota</taxon>
        <taxon>Pezizomycotina</taxon>
        <taxon>Sordariomycetes</taxon>
        <taxon>Hypocreomycetidae</taxon>
        <taxon>Hypocreales</taxon>
        <taxon>Cordycipitaceae</taxon>
        <taxon>Cordyceps</taxon>
    </lineage>
</organism>
<dbReference type="Proteomes" id="UP000323067">
    <property type="component" value="Chromosome ii"/>
</dbReference>
<dbReference type="InterPro" id="IPR000757">
    <property type="entry name" value="Beta-glucanase-like"/>
</dbReference>
<evidence type="ECO:0000259" key="2">
    <source>
        <dbReference type="PROSITE" id="PS51762"/>
    </source>
</evidence>
<evidence type="ECO:0000313" key="3">
    <source>
        <dbReference type="EMBL" id="ATY66491.1"/>
    </source>
</evidence>
<dbReference type="PROSITE" id="PS51762">
    <property type="entry name" value="GH16_2"/>
    <property type="match status" value="1"/>
</dbReference>
<dbReference type="Gene3D" id="2.60.120.200">
    <property type="match status" value="1"/>
</dbReference>
<protein>
    <submittedName>
        <fullName evidence="3">Cell wall glucanosyltransferase Mwg1</fullName>
    </submittedName>
</protein>
<dbReference type="Pfam" id="PF00722">
    <property type="entry name" value="Glyco_hydro_16"/>
    <property type="match status" value="1"/>
</dbReference>
<accession>A0A2H4STQ9</accession>
<evidence type="ECO:0000256" key="1">
    <source>
        <dbReference type="SAM" id="MobiDB-lite"/>
    </source>
</evidence>
<reference evidence="3 4" key="1">
    <citation type="journal article" date="2017" name="BMC Genomics">
        <title>Chromosome level assembly and secondary metabolite potential of the parasitic fungus Cordyceps militaris.</title>
        <authorList>
            <person name="Kramer G.J."/>
            <person name="Nodwell J.R."/>
        </authorList>
    </citation>
    <scope>NUCLEOTIDE SEQUENCE [LARGE SCALE GENOMIC DNA]</scope>
    <source>
        <strain evidence="3 4">ATCC 34164</strain>
    </source>
</reference>
<evidence type="ECO:0000313" key="4">
    <source>
        <dbReference type="Proteomes" id="UP000323067"/>
    </source>
</evidence>
<keyword evidence="3" id="KW-0808">Transferase</keyword>
<dbReference type="InterPro" id="IPR050546">
    <property type="entry name" value="Glycosyl_Hydrlase_16"/>
</dbReference>
<feature type="compositionally biased region" description="Basic and acidic residues" evidence="1">
    <location>
        <begin position="322"/>
        <end position="337"/>
    </location>
</feature>
<dbReference type="GO" id="GO:0004553">
    <property type="term" value="F:hydrolase activity, hydrolyzing O-glycosyl compounds"/>
    <property type="evidence" value="ECO:0007669"/>
    <property type="project" value="InterPro"/>
</dbReference>
<sequence length="367" mass="39844">MLAYVLGLAVACHALPSYGGLRDPANCNPLAKDSHCPPDVAFAGKRSFDFDGASYNQDFEKFWIVDDQTKQDRDRLKFGDGNGLAVSMTEQKQAPTLTSHDYLFFGKVTVRAKAARGPGLVTTIVLKSDSGDEIDWELLGAFQNQAQSNYYYNGQPVFNTYNTTYALSSSAYDDFHDYTVEWTDKSLQFSIDGALRQTWQPGGIPADKWPQTPMRVQLGIWAVAENADPGEISWAGGVPDWSRKPFTAAFHSLEVDDYQGWCEEKTEDGDGRVEYQYDGGMKGWADVRVAGCRKRRDGAATAPSPSGTSSSASTSASATETAHAEPTDKDGDKKGDGSDDSEGSGAVMAPSASLAFMVSLGGLLFFW</sequence>
<dbReference type="InterPro" id="IPR013320">
    <property type="entry name" value="ConA-like_dom_sf"/>
</dbReference>
<dbReference type="VEuPathDB" id="FungiDB:A9K55_000968"/>
<name>A0A2H4STQ9_CORMI</name>
<dbReference type="PANTHER" id="PTHR10963">
    <property type="entry name" value="GLYCOSYL HYDROLASE-RELATED"/>
    <property type="match status" value="1"/>
</dbReference>
<gene>
    <name evidence="3" type="ORF">A9K55_000968</name>
</gene>
<dbReference type="VEuPathDB" id="FungiDB:CCM_08041"/>
<dbReference type="AlphaFoldDB" id="A0A2H4STQ9"/>
<dbReference type="EMBL" id="CP023327">
    <property type="protein sequence ID" value="ATY66491.1"/>
    <property type="molecule type" value="Genomic_DNA"/>
</dbReference>
<feature type="compositionally biased region" description="Low complexity" evidence="1">
    <location>
        <begin position="299"/>
        <end position="321"/>
    </location>
</feature>
<dbReference type="GO" id="GO:0005975">
    <property type="term" value="P:carbohydrate metabolic process"/>
    <property type="evidence" value="ECO:0007669"/>
    <property type="project" value="InterPro"/>
</dbReference>
<dbReference type="PANTHER" id="PTHR10963:SF68">
    <property type="entry name" value="GLYCOSIDASE CRH1-RELATED"/>
    <property type="match status" value="1"/>
</dbReference>
<dbReference type="OrthoDB" id="4781at2759"/>
<dbReference type="GO" id="GO:0031505">
    <property type="term" value="P:fungal-type cell wall organization"/>
    <property type="evidence" value="ECO:0007669"/>
    <property type="project" value="TreeGrafter"/>
</dbReference>
<proteinExistence type="predicted"/>
<feature type="region of interest" description="Disordered" evidence="1">
    <location>
        <begin position="295"/>
        <end position="347"/>
    </location>
</feature>
<dbReference type="GO" id="GO:0009277">
    <property type="term" value="C:fungal-type cell wall"/>
    <property type="evidence" value="ECO:0007669"/>
    <property type="project" value="TreeGrafter"/>
</dbReference>
<feature type="domain" description="GH16" evidence="2">
    <location>
        <begin position="16"/>
        <end position="250"/>
    </location>
</feature>
<dbReference type="GO" id="GO:0016757">
    <property type="term" value="F:glycosyltransferase activity"/>
    <property type="evidence" value="ECO:0007669"/>
    <property type="project" value="TreeGrafter"/>
</dbReference>